<dbReference type="EMBL" id="SRLO01000028">
    <property type="protein sequence ID" value="TNN84143.1"/>
    <property type="molecule type" value="Genomic_DNA"/>
</dbReference>
<comment type="caution">
    <text evidence="1">The sequence shown here is derived from an EMBL/GenBank/DDBJ whole genome shotgun (WGS) entry which is preliminary data.</text>
</comment>
<accession>A0A4Z2J3R1</accession>
<sequence length="72" mass="7695">MKARLPSHSSDAALITARSGLLRASSGSKGPDRFRSYSPIAALFMGHRATVGLERPTYRVWCTVRGCCPSGA</sequence>
<proteinExistence type="predicted"/>
<reference evidence="1 2" key="1">
    <citation type="submission" date="2019-03" db="EMBL/GenBank/DDBJ databases">
        <title>First draft genome of Liparis tanakae, snailfish: a comprehensive survey of snailfish specific genes.</title>
        <authorList>
            <person name="Kim W."/>
            <person name="Song I."/>
            <person name="Jeong J.-H."/>
            <person name="Kim D."/>
            <person name="Kim S."/>
            <person name="Ryu S."/>
            <person name="Song J.Y."/>
            <person name="Lee S.K."/>
        </authorList>
    </citation>
    <scope>NUCLEOTIDE SEQUENCE [LARGE SCALE GENOMIC DNA]</scope>
    <source>
        <tissue evidence="1">Muscle</tissue>
    </source>
</reference>
<name>A0A4Z2J3R1_9TELE</name>
<dbReference type="AlphaFoldDB" id="A0A4Z2J3R1"/>
<gene>
    <name evidence="1" type="ORF">EYF80_005470</name>
</gene>
<protein>
    <submittedName>
        <fullName evidence="1">Uncharacterized protein</fullName>
    </submittedName>
</protein>
<keyword evidence="2" id="KW-1185">Reference proteome</keyword>
<dbReference type="Proteomes" id="UP000314294">
    <property type="component" value="Unassembled WGS sequence"/>
</dbReference>
<evidence type="ECO:0000313" key="2">
    <source>
        <dbReference type="Proteomes" id="UP000314294"/>
    </source>
</evidence>
<evidence type="ECO:0000313" key="1">
    <source>
        <dbReference type="EMBL" id="TNN84143.1"/>
    </source>
</evidence>
<organism evidence="1 2">
    <name type="scientific">Liparis tanakae</name>
    <name type="common">Tanaka's snailfish</name>
    <dbReference type="NCBI Taxonomy" id="230148"/>
    <lineage>
        <taxon>Eukaryota</taxon>
        <taxon>Metazoa</taxon>
        <taxon>Chordata</taxon>
        <taxon>Craniata</taxon>
        <taxon>Vertebrata</taxon>
        <taxon>Euteleostomi</taxon>
        <taxon>Actinopterygii</taxon>
        <taxon>Neopterygii</taxon>
        <taxon>Teleostei</taxon>
        <taxon>Neoteleostei</taxon>
        <taxon>Acanthomorphata</taxon>
        <taxon>Eupercaria</taxon>
        <taxon>Perciformes</taxon>
        <taxon>Cottioidei</taxon>
        <taxon>Cottales</taxon>
        <taxon>Liparidae</taxon>
        <taxon>Liparis</taxon>
    </lineage>
</organism>